<dbReference type="GO" id="GO:0007165">
    <property type="term" value="P:signal transduction"/>
    <property type="evidence" value="ECO:0007669"/>
    <property type="project" value="UniProtKB-KW"/>
</dbReference>
<name>A0A8J2HAG9_COTCN</name>
<evidence type="ECO:0000256" key="10">
    <source>
        <dbReference type="SAM" id="SignalP"/>
    </source>
</evidence>
<dbReference type="AlphaFoldDB" id="A0A8J2HAG9"/>
<keyword evidence="12" id="KW-1185">Reference proteome</keyword>
<dbReference type="GO" id="GO:0016020">
    <property type="term" value="C:membrane"/>
    <property type="evidence" value="ECO:0007669"/>
    <property type="project" value="UniProtKB-SubCell"/>
</dbReference>
<keyword evidence="5 9" id="KW-1133">Transmembrane helix</keyword>
<evidence type="ECO:0000256" key="5">
    <source>
        <dbReference type="ARBA" id="ARBA00022989"/>
    </source>
</evidence>
<reference evidence="11" key="1">
    <citation type="submission" date="2021-04" db="EMBL/GenBank/DDBJ databases">
        <authorList>
            <person name="Chebbi M.A.C M."/>
        </authorList>
    </citation>
    <scope>NUCLEOTIDE SEQUENCE</scope>
</reference>
<feature type="transmembrane region" description="Helical" evidence="9">
    <location>
        <begin position="80"/>
        <end position="100"/>
    </location>
</feature>
<gene>
    <name evidence="11" type="ORF">HICCMSTLAB_LOCUS4043</name>
</gene>
<keyword evidence="10" id="KW-0732">Signal</keyword>
<sequence>ATIDSCIVLLILHCCGQLEILCEKIKKFHGLIRHNLINRNKDCSNTVRIINNCSCLQCIVEKHNYLIHFVKVLDESIHGLMLLQLIPGTISFCTNGYGLIKSYTNGDISSMIYHIIYIFAIMPIFLTLCSVSDDLLQKVML</sequence>
<evidence type="ECO:0000256" key="7">
    <source>
        <dbReference type="ARBA" id="ARBA00023170"/>
    </source>
</evidence>
<evidence type="ECO:0000256" key="6">
    <source>
        <dbReference type="ARBA" id="ARBA00023136"/>
    </source>
</evidence>
<organism evidence="11 12">
    <name type="scientific">Cotesia congregata</name>
    <name type="common">Parasitoid wasp</name>
    <name type="synonym">Apanteles congregatus</name>
    <dbReference type="NCBI Taxonomy" id="51543"/>
    <lineage>
        <taxon>Eukaryota</taxon>
        <taxon>Metazoa</taxon>
        <taxon>Ecdysozoa</taxon>
        <taxon>Arthropoda</taxon>
        <taxon>Hexapoda</taxon>
        <taxon>Insecta</taxon>
        <taxon>Pterygota</taxon>
        <taxon>Neoptera</taxon>
        <taxon>Endopterygota</taxon>
        <taxon>Hymenoptera</taxon>
        <taxon>Apocrita</taxon>
        <taxon>Ichneumonoidea</taxon>
        <taxon>Braconidae</taxon>
        <taxon>Microgastrinae</taxon>
        <taxon>Cotesia</taxon>
    </lineage>
</organism>
<feature type="chain" id="PRO_5035289601" evidence="10">
    <location>
        <begin position="23"/>
        <end position="141"/>
    </location>
</feature>
<dbReference type="GO" id="GO:0004984">
    <property type="term" value="F:olfactory receptor activity"/>
    <property type="evidence" value="ECO:0007669"/>
    <property type="project" value="InterPro"/>
</dbReference>
<keyword evidence="4" id="KW-0552">Olfaction</keyword>
<proteinExistence type="predicted"/>
<dbReference type="InterPro" id="IPR004117">
    <property type="entry name" value="7tm6_olfct_rcpt"/>
</dbReference>
<keyword evidence="8" id="KW-0807">Transducer</keyword>
<keyword evidence="3 9" id="KW-0812">Transmembrane</keyword>
<dbReference type="Proteomes" id="UP000786811">
    <property type="component" value="Unassembled WGS sequence"/>
</dbReference>
<protein>
    <submittedName>
        <fullName evidence="11">Olfactory receptor 241</fullName>
    </submittedName>
</protein>
<accession>A0A8J2HAG9</accession>
<evidence type="ECO:0000256" key="9">
    <source>
        <dbReference type="SAM" id="Phobius"/>
    </source>
</evidence>
<feature type="transmembrane region" description="Helical" evidence="9">
    <location>
        <begin position="112"/>
        <end position="131"/>
    </location>
</feature>
<evidence type="ECO:0000313" key="12">
    <source>
        <dbReference type="Proteomes" id="UP000786811"/>
    </source>
</evidence>
<keyword evidence="7 11" id="KW-0675">Receptor</keyword>
<feature type="signal peptide" evidence="10">
    <location>
        <begin position="1"/>
        <end position="22"/>
    </location>
</feature>
<keyword evidence="6 9" id="KW-0472">Membrane</keyword>
<dbReference type="Pfam" id="PF02949">
    <property type="entry name" value="7tm_6"/>
    <property type="match status" value="1"/>
</dbReference>
<dbReference type="OrthoDB" id="8185860at2759"/>
<keyword evidence="2" id="KW-0716">Sensory transduction</keyword>
<comment type="caution">
    <text evidence="11">The sequence shown here is derived from an EMBL/GenBank/DDBJ whole genome shotgun (WGS) entry which is preliminary data.</text>
</comment>
<dbReference type="GO" id="GO:0005549">
    <property type="term" value="F:odorant binding"/>
    <property type="evidence" value="ECO:0007669"/>
    <property type="project" value="InterPro"/>
</dbReference>
<evidence type="ECO:0000313" key="11">
    <source>
        <dbReference type="EMBL" id="CAG5084205.1"/>
    </source>
</evidence>
<evidence type="ECO:0000256" key="2">
    <source>
        <dbReference type="ARBA" id="ARBA00022606"/>
    </source>
</evidence>
<dbReference type="EMBL" id="CAJNRD030001118">
    <property type="protein sequence ID" value="CAG5084205.1"/>
    <property type="molecule type" value="Genomic_DNA"/>
</dbReference>
<evidence type="ECO:0000256" key="1">
    <source>
        <dbReference type="ARBA" id="ARBA00004141"/>
    </source>
</evidence>
<comment type="subcellular location">
    <subcellularLocation>
        <location evidence="1">Membrane</location>
        <topology evidence="1">Multi-pass membrane protein</topology>
    </subcellularLocation>
</comment>
<evidence type="ECO:0000256" key="8">
    <source>
        <dbReference type="ARBA" id="ARBA00023224"/>
    </source>
</evidence>
<evidence type="ECO:0000256" key="3">
    <source>
        <dbReference type="ARBA" id="ARBA00022692"/>
    </source>
</evidence>
<feature type="non-terminal residue" evidence="11">
    <location>
        <position position="1"/>
    </location>
</feature>
<evidence type="ECO:0000256" key="4">
    <source>
        <dbReference type="ARBA" id="ARBA00022725"/>
    </source>
</evidence>